<accession>A0A4Y8KMU1</accession>
<dbReference type="Pfam" id="PF05816">
    <property type="entry name" value="TelA"/>
    <property type="match status" value="1"/>
</dbReference>
<evidence type="ECO:0000313" key="3">
    <source>
        <dbReference type="Proteomes" id="UP000298218"/>
    </source>
</evidence>
<name>A0A4Y8KMU1_9MICO</name>
<gene>
    <name evidence="2" type="ORF">E3T53_09555</name>
</gene>
<evidence type="ECO:0000313" key="2">
    <source>
        <dbReference type="EMBL" id="TFD78431.1"/>
    </source>
</evidence>
<reference evidence="2 3" key="1">
    <citation type="submission" date="2019-03" db="EMBL/GenBank/DDBJ databases">
        <title>Genomics of glacier-inhabiting Cryobacterium strains.</title>
        <authorList>
            <person name="Liu Q."/>
            <person name="Xin Y.-H."/>
        </authorList>
    </citation>
    <scope>NUCLEOTIDE SEQUENCE [LARGE SCALE GENOMIC DNA]</scope>
    <source>
        <strain evidence="2 3">CGMCC 1.4292</strain>
    </source>
</reference>
<protein>
    <submittedName>
        <fullName evidence="2">Toxic anion resistance protein</fullName>
    </submittedName>
</protein>
<evidence type="ECO:0000256" key="1">
    <source>
        <dbReference type="ARBA" id="ARBA00005541"/>
    </source>
</evidence>
<dbReference type="PANTHER" id="PTHR38432">
    <property type="entry name" value="TELA-LIKE PROTEIN SAOUHSC_01408"/>
    <property type="match status" value="1"/>
</dbReference>
<dbReference type="PANTHER" id="PTHR38432:SF1">
    <property type="entry name" value="TELA-LIKE PROTEIN SAOUHSC_01408"/>
    <property type="match status" value="1"/>
</dbReference>
<dbReference type="InterPro" id="IPR008863">
    <property type="entry name" value="Toxic_anion-R_TelA"/>
</dbReference>
<sequence>MAMLLAPEDEPGAAPVLVAPEPVAEVAPSAAQQMLAPIPNERLLVIGNQAKGFVSDLTTVNPNSPEFASKLQEVQTLGQSEVTASGAGTNRILERSVTSVSGAKKSGGDATQKVVTSLAQLRTTVGDLTPNAADLTAPQKFMNLFGGKKIRNYFQKYESAQTQLNAIMKSLVAGQDELGKDNATLQQEKQSQWNVMGQLNQYISLAQGIDNELVAQIATLKQAGNVQAASVMETDMLFTVRQRHQDLLTQLAVSIQAYMAMELVRKNNVELIKGVERARTTTFTALQTAITVAAALDNQRLVLDQLDAMKSTTEATILATSALLNQQTARVHEQASSPAISVEVLTKAFDDIFSTLDEVDAFRMKANDSMATSIGQITTQVERAKPQLERARSLEGTTTGDVQGS</sequence>
<dbReference type="EMBL" id="SOHQ01000028">
    <property type="protein sequence ID" value="TFD78431.1"/>
    <property type="molecule type" value="Genomic_DNA"/>
</dbReference>
<keyword evidence="3" id="KW-1185">Reference proteome</keyword>
<proteinExistence type="inferred from homology"/>
<dbReference type="OrthoDB" id="1654346at2"/>
<dbReference type="RefSeq" id="WP_134174398.1">
    <property type="nucleotide sequence ID" value="NZ_SODI01000001.1"/>
</dbReference>
<comment type="similarity">
    <text evidence="1">Belongs to the TelA family.</text>
</comment>
<comment type="caution">
    <text evidence="2">The sequence shown here is derived from an EMBL/GenBank/DDBJ whole genome shotgun (WGS) entry which is preliminary data.</text>
</comment>
<organism evidence="2 3">
    <name type="scientific">Cryobacterium psychrophilum</name>
    <dbReference type="NCBI Taxonomy" id="41988"/>
    <lineage>
        <taxon>Bacteria</taxon>
        <taxon>Bacillati</taxon>
        <taxon>Actinomycetota</taxon>
        <taxon>Actinomycetes</taxon>
        <taxon>Micrococcales</taxon>
        <taxon>Microbacteriaceae</taxon>
        <taxon>Cryobacterium</taxon>
    </lineage>
</organism>
<dbReference type="Proteomes" id="UP000298218">
    <property type="component" value="Unassembled WGS sequence"/>
</dbReference>
<dbReference type="AlphaFoldDB" id="A0A4Y8KMU1"/>